<feature type="region of interest" description="Disordered" evidence="1">
    <location>
        <begin position="20"/>
        <end position="41"/>
    </location>
</feature>
<dbReference type="InParanoid" id="B2WFY2"/>
<evidence type="ECO:0000313" key="2">
    <source>
        <dbReference type="EMBL" id="EDU41889.1"/>
    </source>
</evidence>
<dbReference type="KEGG" id="ptrr:6347124"/>
<name>B2WFY2_PYRTR</name>
<accession>B2WFY2</accession>
<proteinExistence type="predicted"/>
<dbReference type="HOGENOM" id="CLU_1074182_0_0_1"/>
<evidence type="ECO:0000256" key="1">
    <source>
        <dbReference type="SAM" id="MobiDB-lite"/>
    </source>
</evidence>
<organism evidence="2 3">
    <name type="scientific">Pyrenophora tritici-repentis (strain Pt-1C-BFP)</name>
    <name type="common">Wheat tan spot fungus</name>
    <name type="synonym">Drechslera tritici-repentis</name>
    <dbReference type="NCBI Taxonomy" id="426418"/>
    <lineage>
        <taxon>Eukaryota</taxon>
        <taxon>Fungi</taxon>
        <taxon>Dikarya</taxon>
        <taxon>Ascomycota</taxon>
        <taxon>Pezizomycotina</taxon>
        <taxon>Dothideomycetes</taxon>
        <taxon>Pleosporomycetidae</taxon>
        <taxon>Pleosporales</taxon>
        <taxon>Pleosporineae</taxon>
        <taxon>Pleosporaceae</taxon>
        <taxon>Pyrenophora</taxon>
    </lineage>
</organism>
<dbReference type="GeneID" id="6347124"/>
<reference evidence="3" key="1">
    <citation type="journal article" date="2013" name="G3 (Bethesda)">
        <title>Comparative genomics of a plant-pathogenic fungus, Pyrenophora tritici-repentis, reveals transduplication and the impact of repeat elements on pathogenicity and population divergence.</title>
        <authorList>
            <person name="Manning V.A."/>
            <person name="Pandelova I."/>
            <person name="Dhillon B."/>
            <person name="Wilhelm L.J."/>
            <person name="Goodwin S.B."/>
            <person name="Berlin A.M."/>
            <person name="Figueroa M."/>
            <person name="Freitag M."/>
            <person name="Hane J.K."/>
            <person name="Henrissat B."/>
            <person name="Holman W.H."/>
            <person name="Kodira C.D."/>
            <person name="Martin J."/>
            <person name="Oliver R.P."/>
            <person name="Robbertse B."/>
            <person name="Schackwitz W."/>
            <person name="Schwartz D.C."/>
            <person name="Spatafora J.W."/>
            <person name="Turgeon B.G."/>
            <person name="Yandava C."/>
            <person name="Young S."/>
            <person name="Zhou S."/>
            <person name="Zeng Q."/>
            <person name="Grigoriev I.V."/>
            <person name="Ma L.-J."/>
            <person name="Ciuffetti L.M."/>
        </authorList>
    </citation>
    <scope>NUCLEOTIDE SEQUENCE [LARGE SCALE GENOMIC DNA]</scope>
    <source>
        <strain evidence="3">Pt-1C-BFP</strain>
    </source>
</reference>
<sequence length="259" mass="28987">MGISPIQTRDIAAVCEALSDTKSEPRQASNPAGAAQLDSSHLKPVSDAQSIASGGITEATTELLQRVELQMVREQAEYNKYVKAADKVLGLEQSLKAAPHLQGPICTHRFWKTQTPESPAMKVGIYKVKTLNKRVRTFWFIKGSKLGNGPSGLHTSMDADGVTTEHGLLATEAETKDEPKDSWGLLREYLRQICRKEVRERAEEQDRARNCRDWCIGINSVHGELYDRFLRFDTMPPFDLEPLINLHVKGHRFLSNMAS</sequence>
<dbReference type="AlphaFoldDB" id="B2WFY2"/>
<dbReference type="Proteomes" id="UP000001471">
    <property type="component" value="Unassembled WGS sequence"/>
</dbReference>
<evidence type="ECO:0000313" key="3">
    <source>
        <dbReference type="Proteomes" id="UP000001471"/>
    </source>
</evidence>
<protein>
    <submittedName>
        <fullName evidence="2">Uncharacterized protein</fullName>
    </submittedName>
</protein>
<dbReference type="OrthoDB" id="3693768at2759"/>
<dbReference type="EMBL" id="DS231624">
    <property type="protein sequence ID" value="EDU41889.1"/>
    <property type="molecule type" value="Genomic_DNA"/>
</dbReference>
<gene>
    <name evidence="2" type="ORF">PTRG_08838</name>
</gene>